<organism evidence="2 3">
    <name type="scientific">Hyaloscypha bicolor E</name>
    <dbReference type="NCBI Taxonomy" id="1095630"/>
    <lineage>
        <taxon>Eukaryota</taxon>
        <taxon>Fungi</taxon>
        <taxon>Dikarya</taxon>
        <taxon>Ascomycota</taxon>
        <taxon>Pezizomycotina</taxon>
        <taxon>Leotiomycetes</taxon>
        <taxon>Helotiales</taxon>
        <taxon>Hyaloscyphaceae</taxon>
        <taxon>Hyaloscypha</taxon>
        <taxon>Hyaloscypha bicolor</taxon>
    </lineage>
</organism>
<keyword evidence="3" id="KW-1185">Reference proteome</keyword>
<proteinExistence type="predicted"/>
<evidence type="ECO:0000313" key="3">
    <source>
        <dbReference type="Proteomes" id="UP000235371"/>
    </source>
</evidence>
<evidence type="ECO:0000313" key="2">
    <source>
        <dbReference type="EMBL" id="PMD63959.1"/>
    </source>
</evidence>
<accession>A0A2J6TLR8</accession>
<evidence type="ECO:0000256" key="1">
    <source>
        <dbReference type="SAM" id="MobiDB-lite"/>
    </source>
</evidence>
<dbReference type="InParanoid" id="A0A2J6TLR8"/>
<sequence length="347" mass="39961">MDARTTKATTSLQNGFLTIDQIITPASRQIALTTFYKFPELNEDCRRLIWQTSVLDEKVVEVKVGFIWPKHDHRTAHLKATNFWSFKTAFANQEAREITLSTLRTKNLMVNSDLLFYMNVPTWRFLCGLERAHLKVPGTLSEPLDFSKETIFPIRLSRIAFDCTFSTTNLEHLNKIKDLRKLFIVADPAFQRASTRSTSVFVKSTRGIGCCDAEFSSLSWDHDIYQAYKRACEKRRTLLGRLGAYASSKYNREAFNIQIVRWQVPNDINWLTNIGRSDFEAAEFMVARDTNRQASLGDIQQGMLKRNRKRKRSEPREPSESISSQGTRDVVRDISITMRNLRPSGTV</sequence>
<dbReference type="Proteomes" id="UP000235371">
    <property type="component" value="Unassembled WGS sequence"/>
</dbReference>
<dbReference type="OrthoDB" id="3518390at2759"/>
<dbReference type="RefSeq" id="XP_024740863.1">
    <property type="nucleotide sequence ID" value="XM_024882611.1"/>
</dbReference>
<feature type="region of interest" description="Disordered" evidence="1">
    <location>
        <begin position="296"/>
        <end position="335"/>
    </location>
</feature>
<dbReference type="AlphaFoldDB" id="A0A2J6TLR8"/>
<name>A0A2J6TLR8_9HELO</name>
<dbReference type="EMBL" id="KZ613774">
    <property type="protein sequence ID" value="PMD63959.1"/>
    <property type="molecule type" value="Genomic_DNA"/>
</dbReference>
<gene>
    <name evidence="2" type="ORF">K444DRAFT_626202</name>
</gene>
<dbReference type="GeneID" id="36590688"/>
<reference evidence="2 3" key="1">
    <citation type="submission" date="2016-04" db="EMBL/GenBank/DDBJ databases">
        <title>A degradative enzymes factory behind the ericoid mycorrhizal symbiosis.</title>
        <authorList>
            <consortium name="DOE Joint Genome Institute"/>
            <person name="Martino E."/>
            <person name="Morin E."/>
            <person name="Grelet G."/>
            <person name="Kuo A."/>
            <person name="Kohler A."/>
            <person name="Daghino S."/>
            <person name="Barry K."/>
            <person name="Choi C."/>
            <person name="Cichocki N."/>
            <person name="Clum A."/>
            <person name="Copeland A."/>
            <person name="Hainaut M."/>
            <person name="Haridas S."/>
            <person name="Labutti K."/>
            <person name="Lindquist E."/>
            <person name="Lipzen A."/>
            <person name="Khouja H.-R."/>
            <person name="Murat C."/>
            <person name="Ohm R."/>
            <person name="Olson A."/>
            <person name="Spatafora J."/>
            <person name="Veneault-Fourrey C."/>
            <person name="Henrissat B."/>
            <person name="Grigoriev I."/>
            <person name="Martin F."/>
            <person name="Perotto S."/>
        </authorList>
    </citation>
    <scope>NUCLEOTIDE SEQUENCE [LARGE SCALE GENOMIC DNA]</scope>
    <source>
        <strain evidence="2 3">E</strain>
    </source>
</reference>
<protein>
    <submittedName>
        <fullName evidence="2">Uncharacterized protein</fullName>
    </submittedName>
</protein>